<evidence type="ECO:0000256" key="2">
    <source>
        <dbReference type="ARBA" id="ARBA00009457"/>
    </source>
</evidence>
<dbReference type="GO" id="GO:0045332">
    <property type="term" value="P:phospholipid translocation"/>
    <property type="evidence" value="ECO:0007669"/>
    <property type="project" value="UniProtKB-UniRule"/>
</dbReference>
<feature type="compositionally biased region" description="Polar residues" evidence="7">
    <location>
        <begin position="430"/>
        <end position="449"/>
    </location>
</feature>
<organism evidence="9 10">
    <name type="scientific">Caulochytrium protostelioides</name>
    <dbReference type="NCBI Taxonomy" id="1555241"/>
    <lineage>
        <taxon>Eukaryota</taxon>
        <taxon>Fungi</taxon>
        <taxon>Fungi incertae sedis</taxon>
        <taxon>Chytridiomycota</taxon>
        <taxon>Chytridiomycota incertae sedis</taxon>
        <taxon>Chytridiomycetes</taxon>
        <taxon>Caulochytriales</taxon>
        <taxon>Caulochytriaceae</taxon>
        <taxon>Caulochytrium</taxon>
    </lineage>
</organism>
<gene>
    <name evidence="9" type="ORF">CXG81DRAFT_23830</name>
</gene>
<evidence type="ECO:0000313" key="10">
    <source>
        <dbReference type="Proteomes" id="UP000274922"/>
    </source>
</evidence>
<accession>A0A4P9XEI5</accession>
<comment type="similarity">
    <text evidence="2 6">Belongs to the CDC50/LEM3 family.</text>
</comment>
<reference evidence="10" key="1">
    <citation type="journal article" date="2018" name="Nat. Microbiol.">
        <title>Leveraging single-cell genomics to expand the fungal tree of life.</title>
        <authorList>
            <person name="Ahrendt S.R."/>
            <person name="Quandt C.A."/>
            <person name="Ciobanu D."/>
            <person name="Clum A."/>
            <person name="Salamov A."/>
            <person name="Andreopoulos B."/>
            <person name="Cheng J.F."/>
            <person name="Woyke T."/>
            <person name="Pelin A."/>
            <person name="Henrissat B."/>
            <person name="Reynolds N.K."/>
            <person name="Benny G.L."/>
            <person name="Smith M.E."/>
            <person name="James T.Y."/>
            <person name="Grigoriev I.V."/>
        </authorList>
    </citation>
    <scope>NUCLEOTIDE SEQUENCE [LARGE SCALE GENOMIC DNA]</scope>
    <source>
        <strain evidence="10">ATCC 52028</strain>
    </source>
</reference>
<dbReference type="OrthoDB" id="340608at2759"/>
<dbReference type="GO" id="GO:0005886">
    <property type="term" value="C:plasma membrane"/>
    <property type="evidence" value="ECO:0007669"/>
    <property type="project" value="TreeGrafter"/>
</dbReference>
<feature type="region of interest" description="Disordered" evidence="7">
    <location>
        <begin position="1"/>
        <end position="20"/>
    </location>
</feature>
<comment type="subcellular location">
    <subcellularLocation>
        <location evidence="1">Membrane</location>
        <topology evidence="1">Multi-pass membrane protein</topology>
    </subcellularLocation>
</comment>
<dbReference type="InterPro" id="IPR005045">
    <property type="entry name" value="CDC50/LEM3_fam"/>
</dbReference>
<sequence>MAKPTRSASPGADSVSGLRQRSRKALEDFRQQRLKAWQPVLTPKTVLPTFFVIGTIFLPIGIGLFVTSAGVREVTVDYTRCNEAASAFAPPPSDVVKENPHIKEWRYSTQTRTCDLRVELPEDLKPPVFLYYRLTNFYQNHRRYVKSLDADQLHGEAKSNLDSHCKPLLTPDPANSPNLTFAPGAQYYPCGLIANSLFSDEIGNLRCVSVADSSRIPAGQQCDPASSSAWRYDFSTSGIAWPSDADRFQRTAWLDDPSINITEFLIPPPYWQAAFPQFANGYTRDNLPDLHTWERFQVWMRIAGLPNFRKLWGRNAESALPKGVWELSIIDNYDVSRFLGTKSIVLSTVSALGGKNPFLGLAYIIVGAFCWLLGIILLARHCLKPRKVGDYRLLSWNREKPAAETSRDEDADEDADEDEGDEGDEGAPNDPSQNNIQPASTAPASVPRS</sequence>
<feature type="compositionally biased region" description="Acidic residues" evidence="7">
    <location>
        <begin position="409"/>
        <end position="427"/>
    </location>
</feature>
<keyword evidence="4 8" id="KW-1133">Transmembrane helix</keyword>
<dbReference type="PANTHER" id="PTHR10926">
    <property type="entry name" value="CELL CYCLE CONTROL PROTEIN 50"/>
    <property type="match status" value="1"/>
</dbReference>
<dbReference type="STRING" id="1555241.A0A4P9XEI5"/>
<dbReference type="PANTHER" id="PTHR10926:SF0">
    <property type="entry name" value="CDC50, ISOFORM A"/>
    <property type="match status" value="1"/>
</dbReference>
<dbReference type="PIRSF" id="PIRSF015840">
    <property type="entry name" value="DUF284_TM_euk"/>
    <property type="match status" value="1"/>
</dbReference>
<evidence type="ECO:0000256" key="6">
    <source>
        <dbReference type="PIRNR" id="PIRNR015840"/>
    </source>
</evidence>
<feature type="region of interest" description="Disordered" evidence="7">
    <location>
        <begin position="400"/>
        <end position="449"/>
    </location>
</feature>
<feature type="transmembrane region" description="Helical" evidence="8">
    <location>
        <begin position="358"/>
        <end position="379"/>
    </location>
</feature>
<dbReference type="GO" id="GO:0005794">
    <property type="term" value="C:Golgi apparatus"/>
    <property type="evidence" value="ECO:0007669"/>
    <property type="project" value="TreeGrafter"/>
</dbReference>
<evidence type="ECO:0000256" key="8">
    <source>
        <dbReference type="SAM" id="Phobius"/>
    </source>
</evidence>
<evidence type="ECO:0000256" key="3">
    <source>
        <dbReference type="ARBA" id="ARBA00022692"/>
    </source>
</evidence>
<evidence type="ECO:0000256" key="4">
    <source>
        <dbReference type="ARBA" id="ARBA00022989"/>
    </source>
</evidence>
<evidence type="ECO:0000313" key="9">
    <source>
        <dbReference type="EMBL" id="RKP03571.1"/>
    </source>
</evidence>
<keyword evidence="10" id="KW-1185">Reference proteome</keyword>
<dbReference type="Pfam" id="PF03381">
    <property type="entry name" value="CDC50"/>
    <property type="match status" value="1"/>
</dbReference>
<evidence type="ECO:0000256" key="5">
    <source>
        <dbReference type="ARBA" id="ARBA00023136"/>
    </source>
</evidence>
<dbReference type="Proteomes" id="UP000274922">
    <property type="component" value="Unassembled WGS sequence"/>
</dbReference>
<evidence type="ECO:0000256" key="1">
    <source>
        <dbReference type="ARBA" id="ARBA00004141"/>
    </source>
</evidence>
<dbReference type="AlphaFoldDB" id="A0A4P9XEI5"/>
<dbReference type="GO" id="GO:0005783">
    <property type="term" value="C:endoplasmic reticulum"/>
    <property type="evidence" value="ECO:0007669"/>
    <property type="project" value="TreeGrafter"/>
</dbReference>
<protein>
    <recommendedName>
        <fullName evidence="11">Lem3/Cdc50</fullName>
    </recommendedName>
</protein>
<evidence type="ECO:0000256" key="7">
    <source>
        <dbReference type="SAM" id="MobiDB-lite"/>
    </source>
</evidence>
<proteinExistence type="inferred from homology"/>
<keyword evidence="5 6" id="KW-0472">Membrane</keyword>
<feature type="transmembrane region" description="Helical" evidence="8">
    <location>
        <begin position="45"/>
        <end position="66"/>
    </location>
</feature>
<evidence type="ECO:0008006" key="11">
    <source>
        <dbReference type="Google" id="ProtNLM"/>
    </source>
</evidence>
<dbReference type="EMBL" id="ML014121">
    <property type="protein sequence ID" value="RKP03571.1"/>
    <property type="molecule type" value="Genomic_DNA"/>
</dbReference>
<keyword evidence="3 8" id="KW-0812">Transmembrane</keyword>
<name>A0A4P9XEI5_9FUNG</name>